<feature type="repeat" description="ANK" evidence="1">
    <location>
        <begin position="447"/>
        <end position="468"/>
    </location>
</feature>
<keyword evidence="2" id="KW-1133">Transmembrane helix</keyword>
<accession>A0A8S3V494</accession>
<dbReference type="PROSITE" id="PS50297">
    <property type="entry name" value="ANK_REP_REGION"/>
    <property type="match status" value="2"/>
</dbReference>
<evidence type="ECO:0000313" key="3">
    <source>
        <dbReference type="EMBL" id="CAG2252429.1"/>
    </source>
</evidence>
<dbReference type="InterPro" id="IPR015868">
    <property type="entry name" value="Glutaminase"/>
</dbReference>
<dbReference type="Pfam" id="PF13637">
    <property type="entry name" value="Ank_4"/>
    <property type="match status" value="1"/>
</dbReference>
<dbReference type="OrthoDB" id="9995210at2759"/>
<dbReference type="InterPro" id="IPR002110">
    <property type="entry name" value="Ankyrin_rpt"/>
</dbReference>
<protein>
    <submittedName>
        <fullName evidence="3">Uncharacterized protein</fullName>
    </submittedName>
</protein>
<keyword evidence="1" id="KW-0040">ANK repeat</keyword>
<proteinExistence type="predicted"/>
<dbReference type="SMART" id="SM00248">
    <property type="entry name" value="ANK"/>
    <property type="match status" value="5"/>
</dbReference>
<dbReference type="SUPFAM" id="SSF48403">
    <property type="entry name" value="Ankyrin repeat"/>
    <property type="match status" value="1"/>
</dbReference>
<name>A0A8S3V494_MYTED</name>
<comment type="caution">
    <text evidence="3">The sequence shown here is derived from an EMBL/GenBank/DDBJ whole genome shotgun (WGS) entry which is preliminary data.</text>
</comment>
<organism evidence="3 4">
    <name type="scientific">Mytilus edulis</name>
    <name type="common">Blue mussel</name>
    <dbReference type="NCBI Taxonomy" id="6550"/>
    <lineage>
        <taxon>Eukaryota</taxon>
        <taxon>Metazoa</taxon>
        <taxon>Spiralia</taxon>
        <taxon>Lophotrochozoa</taxon>
        <taxon>Mollusca</taxon>
        <taxon>Bivalvia</taxon>
        <taxon>Autobranchia</taxon>
        <taxon>Pteriomorphia</taxon>
        <taxon>Mytilida</taxon>
        <taxon>Mytiloidea</taxon>
        <taxon>Mytilidae</taxon>
        <taxon>Mytilinae</taxon>
        <taxon>Mytilus</taxon>
    </lineage>
</organism>
<dbReference type="Proteomes" id="UP000683360">
    <property type="component" value="Unassembled WGS sequence"/>
</dbReference>
<feature type="transmembrane region" description="Helical" evidence="2">
    <location>
        <begin position="266"/>
        <end position="290"/>
    </location>
</feature>
<evidence type="ECO:0000313" key="4">
    <source>
        <dbReference type="Proteomes" id="UP000683360"/>
    </source>
</evidence>
<dbReference type="GO" id="GO:0006537">
    <property type="term" value="P:glutamate biosynthetic process"/>
    <property type="evidence" value="ECO:0007669"/>
    <property type="project" value="TreeGrafter"/>
</dbReference>
<dbReference type="PROSITE" id="PS50088">
    <property type="entry name" value="ANK_REPEAT"/>
    <property type="match status" value="2"/>
</dbReference>
<gene>
    <name evidence="3" type="ORF">MEDL_64007</name>
</gene>
<dbReference type="AlphaFoldDB" id="A0A8S3V494"/>
<evidence type="ECO:0000256" key="1">
    <source>
        <dbReference type="PROSITE-ProRule" id="PRU00023"/>
    </source>
</evidence>
<dbReference type="Pfam" id="PF12796">
    <property type="entry name" value="Ank_2"/>
    <property type="match status" value="2"/>
</dbReference>
<dbReference type="PANTHER" id="PTHR12544">
    <property type="entry name" value="GLUTAMINASE"/>
    <property type="match status" value="1"/>
</dbReference>
<sequence>MNRVAVHIKGYKTTSKYKKVPLITINANFLGIVNRTGGGRCPRTSEERQARSEFVRCTPVEKYHCLFDSELILVEACSDYKQLPQGNYPRFNSYATGNPIDYEACPADRFQPWPVKSYEISECISIKTTCSGEGQDICDPGTDRTDRKCKCDYKAGYAMNGGVCCSPSELPDCFCYKKICGINMELDEGYNCIGNCNILNADGSCFVHRQESLIIVNCSTPTDVIQHISFKPPKLGHVSTKKELPFSFLRIGRWDVKLEYIQDTAFYFYAIFIMAAIFSFCCLIRVWYILRRHRYTGRRQKYIFLFILALVLLGNYGCMFAISMICYYKIQKDRNIYNEEYEVKIFELLDAAKDGDVDKLRRIAHEKYVEMHDVDYDQRSALHLAACECKVEAVKYLLAHHFCSPGATDRWNRTAREDAEWHKTYDEKWNITKLQQLGVDMDLSNSAGRTALHAAAVNGIEKVVDFLIVECKVSPFVRWMQKRPVDHVPDNGNKVVNRRIREKLRDYMNSLLEAASKSEELPPDEQTQIVRLLNCASRGNIQRMKSFKEAKYKMDLCDYDNRTALHIAVSDNQEHIVDFLLGECNLQNVARDMKDRWNNTPLSIAKEPGYEEVYRVFLKHCIILVDTENDEYRTYELLNAGAHGKIEVLRRLHDKNVNMNLRDYDGRTALHLAAAENQIEAVKFLVNEANVETSIPDR</sequence>
<keyword evidence="2" id="KW-0812">Transmembrane</keyword>
<feature type="transmembrane region" description="Helical" evidence="2">
    <location>
        <begin position="302"/>
        <end position="325"/>
    </location>
</feature>
<keyword evidence="4" id="KW-1185">Reference proteome</keyword>
<dbReference type="GO" id="GO:0004359">
    <property type="term" value="F:glutaminase activity"/>
    <property type="evidence" value="ECO:0007669"/>
    <property type="project" value="InterPro"/>
</dbReference>
<reference evidence="3" key="1">
    <citation type="submission" date="2021-03" db="EMBL/GenBank/DDBJ databases">
        <authorList>
            <person name="Bekaert M."/>
        </authorList>
    </citation>
    <scope>NUCLEOTIDE SEQUENCE</scope>
</reference>
<dbReference type="GO" id="GO:0006543">
    <property type="term" value="P:L-glutamine catabolic process"/>
    <property type="evidence" value="ECO:0007669"/>
    <property type="project" value="TreeGrafter"/>
</dbReference>
<dbReference type="InterPro" id="IPR036770">
    <property type="entry name" value="Ankyrin_rpt-contain_sf"/>
</dbReference>
<feature type="repeat" description="ANK" evidence="1">
    <location>
        <begin position="665"/>
        <end position="687"/>
    </location>
</feature>
<dbReference type="EMBL" id="CAJPWZ010003120">
    <property type="protein sequence ID" value="CAG2252429.1"/>
    <property type="molecule type" value="Genomic_DNA"/>
</dbReference>
<keyword evidence="2" id="KW-0472">Membrane</keyword>
<evidence type="ECO:0000256" key="2">
    <source>
        <dbReference type="SAM" id="Phobius"/>
    </source>
</evidence>
<dbReference type="Gene3D" id="1.25.40.20">
    <property type="entry name" value="Ankyrin repeat-containing domain"/>
    <property type="match status" value="4"/>
</dbReference>
<dbReference type="PANTHER" id="PTHR12544:SF29">
    <property type="entry name" value="GLUTAMINASE"/>
    <property type="match status" value="1"/>
</dbReference>